<dbReference type="EC" id="1.3.3.6" evidence="4"/>
<keyword evidence="16" id="KW-1185">Reference proteome</keyword>
<dbReference type="InterPro" id="IPR009100">
    <property type="entry name" value="AcylCoA_DH/oxidase_NM_dom_sf"/>
</dbReference>
<dbReference type="SUPFAM" id="SSF47203">
    <property type="entry name" value="Acyl-CoA dehydrogenase C-terminal domain-like"/>
    <property type="match status" value="2"/>
</dbReference>
<dbReference type="FunFam" id="2.40.110.10:FF:000005">
    <property type="entry name" value="Acyl-coenzyme A oxidase"/>
    <property type="match status" value="1"/>
</dbReference>
<proteinExistence type="inferred from homology"/>
<dbReference type="InterPro" id="IPR012258">
    <property type="entry name" value="Acyl-CoA_oxidase"/>
</dbReference>
<dbReference type="PANTHER" id="PTHR10909:SF352">
    <property type="entry name" value="ACYL-COENZYME A OXIDASE-LIKE PROTEIN"/>
    <property type="match status" value="1"/>
</dbReference>
<dbReference type="GO" id="GO:0003997">
    <property type="term" value="F:acyl-CoA oxidase activity"/>
    <property type="evidence" value="ECO:0007669"/>
    <property type="project" value="UniProtKB-EC"/>
</dbReference>
<dbReference type="GO" id="GO:0005504">
    <property type="term" value="F:fatty acid binding"/>
    <property type="evidence" value="ECO:0007669"/>
    <property type="project" value="TreeGrafter"/>
</dbReference>
<keyword evidence="6" id="KW-0274">FAD</keyword>
<comment type="cofactor">
    <cofactor evidence="1">
        <name>FAD</name>
        <dbReference type="ChEBI" id="CHEBI:57692"/>
    </cofactor>
</comment>
<dbReference type="Pfam" id="PF22924">
    <property type="entry name" value="ACOX_C_alpha1"/>
    <property type="match status" value="1"/>
</dbReference>
<dbReference type="EMBL" id="AP019860">
    <property type="protein sequence ID" value="BBM86496.1"/>
    <property type="molecule type" value="Genomic_DNA"/>
</dbReference>
<evidence type="ECO:0000256" key="3">
    <source>
        <dbReference type="ARBA" id="ARBA00006288"/>
    </source>
</evidence>
<dbReference type="AlphaFoldDB" id="A0A5S9F560"/>
<feature type="domain" description="Acyl-CoA dehydrogenase/oxidase N-terminal" evidence="13">
    <location>
        <begin position="181"/>
        <end position="280"/>
    </location>
</feature>
<dbReference type="RefSeq" id="WP_151970550.1">
    <property type="nucleotide sequence ID" value="NZ_AP019860.1"/>
</dbReference>
<organism evidence="15 16">
    <name type="scientific">Uabimicrobium amorphum</name>
    <dbReference type="NCBI Taxonomy" id="2596890"/>
    <lineage>
        <taxon>Bacteria</taxon>
        <taxon>Pseudomonadati</taxon>
        <taxon>Planctomycetota</taxon>
        <taxon>Candidatus Uabimicrobiia</taxon>
        <taxon>Candidatus Uabimicrobiales</taxon>
        <taxon>Candidatus Uabimicrobiaceae</taxon>
        <taxon>Candidatus Uabimicrobium</taxon>
    </lineage>
</organism>
<dbReference type="GO" id="GO:0071949">
    <property type="term" value="F:FAD binding"/>
    <property type="evidence" value="ECO:0007669"/>
    <property type="project" value="InterPro"/>
</dbReference>
<keyword evidence="10" id="KW-0576">Peroxisome</keyword>
<dbReference type="Pfam" id="PF02770">
    <property type="entry name" value="Acyl-CoA_dh_M"/>
    <property type="match status" value="1"/>
</dbReference>
<dbReference type="OrthoDB" id="1144545at2"/>
<feature type="domain" description="Acyl-CoA oxidase C-alpha1" evidence="14">
    <location>
        <begin position="430"/>
        <end position="582"/>
    </location>
</feature>
<dbReference type="GO" id="GO:0033540">
    <property type="term" value="P:fatty acid beta-oxidation using acyl-CoA oxidase"/>
    <property type="evidence" value="ECO:0007669"/>
    <property type="project" value="TreeGrafter"/>
</dbReference>
<evidence type="ECO:0000259" key="14">
    <source>
        <dbReference type="Pfam" id="PF22924"/>
    </source>
</evidence>
<dbReference type="FunFam" id="1.20.140.10:FF:000007">
    <property type="entry name" value="Acyl-coenzyme A oxidase"/>
    <property type="match status" value="1"/>
</dbReference>
<comment type="subcellular location">
    <subcellularLocation>
        <location evidence="2">Peroxisome</location>
    </subcellularLocation>
</comment>
<dbReference type="FunFam" id="1.20.140.10:FF:000010">
    <property type="entry name" value="Acyl-coenzyme A oxidase"/>
    <property type="match status" value="1"/>
</dbReference>
<reference evidence="15 16" key="1">
    <citation type="submission" date="2019-08" db="EMBL/GenBank/DDBJ databases">
        <title>Complete genome sequence of Candidatus Uab amorphum.</title>
        <authorList>
            <person name="Shiratori T."/>
            <person name="Suzuki S."/>
            <person name="Kakizawa Y."/>
            <person name="Ishida K."/>
        </authorList>
    </citation>
    <scope>NUCLEOTIDE SEQUENCE [LARGE SCALE GENOMIC DNA]</scope>
    <source>
        <strain evidence="15 16">SRT547</strain>
    </source>
</reference>
<dbReference type="Proteomes" id="UP000326354">
    <property type="component" value="Chromosome"/>
</dbReference>
<accession>A0A5S9F560</accession>
<evidence type="ECO:0000256" key="1">
    <source>
        <dbReference type="ARBA" id="ARBA00001974"/>
    </source>
</evidence>
<protein>
    <recommendedName>
        <fullName evidence="4">acyl-CoA oxidase</fullName>
        <ecNumber evidence="4">1.3.3.6</ecNumber>
    </recommendedName>
</protein>
<dbReference type="PANTHER" id="PTHR10909">
    <property type="entry name" value="ELECTRON TRANSPORT OXIDOREDUCTASE"/>
    <property type="match status" value="1"/>
</dbReference>
<evidence type="ECO:0000259" key="13">
    <source>
        <dbReference type="Pfam" id="PF02771"/>
    </source>
</evidence>
<dbReference type="Pfam" id="PF02771">
    <property type="entry name" value="Acyl-CoA_dh_N"/>
    <property type="match status" value="1"/>
</dbReference>
<dbReference type="CDD" id="cd07177">
    <property type="entry name" value="terB_like"/>
    <property type="match status" value="1"/>
</dbReference>
<evidence type="ECO:0000259" key="12">
    <source>
        <dbReference type="Pfam" id="PF02770"/>
    </source>
</evidence>
<evidence type="ECO:0000256" key="6">
    <source>
        <dbReference type="ARBA" id="ARBA00022827"/>
    </source>
</evidence>
<evidence type="ECO:0000256" key="9">
    <source>
        <dbReference type="ARBA" id="ARBA00023098"/>
    </source>
</evidence>
<evidence type="ECO:0000313" key="16">
    <source>
        <dbReference type="Proteomes" id="UP000326354"/>
    </source>
</evidence>
<dbReference type="InterPro" id="IPR002655">
    <property type="entry name" value="Acyl-CoA_oxidase_C"/>
</dbReference>
<feature type="domain" description="Acyl-CoA oxidase C-terminal" evidence="11">
    <location>
        <begin position="633"/>
        <end position="770"/>
    </location>
</feature>
<evidence type="ECO:0000256" key="8">
    <source>
        <dbReference type="ARBA" id="ARBA00023002"/>
    </source>
</evidence>
<comment type="similarity">
    <text evidence="3">Belongs to the acyl-CoA oxidase family.</text>
</comment>
<evidence type="ECO:0000259" key="11">
    <source>
        <dbReference type="Pfam" id="PF01756"/>
    </source>
</evidence>
<name>A0A5S9F560_UABAM</name>
<dbReference type="InterPro" id="IPR006091">
    <property type="entry name" value="Acyl-CoA_Oxase/DH_mid-dom"/>
</dbReference>
<dbReference type="InterPro" id="IPR013786">
    <property type="entry name" value="AcylCoA_DH/ox_N"/>
</dbReference>
<evidence type="ECO:0000256" key="4">
    <source>
        <dbReference type="ARBA" id="ARBA00012870"/>
    </source>
</evidence>
<keyword evidence="9" id="KW-0443">Lipid metabolism</keyword>
<dbReference type="KEGG" id="uam:UABAM_04882"/>
<dbReference type="Gene3D" id="1.10.540.10">
    <property type="entry name" value="Acyl-CoA dehydrogenase/oxidase, N-terminal domain"/>
    <property type="match status" value="1"/>
</dbReference>
<keyword evidence="8" id="KW-0560">Oxidoreductase</keyword>
<dbReference type="Gene3D" id="1.20.140.10">
    <property type="entry name" value="Butyryl-CoA Dehydrogenase, subunit A, domain 3"/>
    <property type="match status" value="2"/>
</dbReference>
<dbReference type="InterPro" id="IPR055060">
    <property type="entry name" value="ACOX_C_alpha1"/>
</dbReference>
<keyword evidence="7" id="KW-0276">Fatty acid metabolism</keyword>
<dbReference type="PIRSF" id="PIRSF000168">
    <property type="entry name" value="Acyl-CoA_oxidase"/>
    <property type="match status" value="1"/>
</dbReference>
<dbReference type="Pfam" id="PF01756">
    <property type="entry name" value="ACOX"/>
    <property type="match status" value="1"/>
</dbReference>
<dbReference type="InterPro" id="IPR037069">
    <property type="entry name" value="AcylCoA_DH/ox_N_sf"/>
</dbReference>
<evidence type="ECO:0000313" key="15">
    <source>
        <dbReference type="EMBL" id="BBM86496.1"/>
    </source>
</evidence>
<dbReference type="SUPFAM" id="SSF56645">
    <property type="entry name" value="Acyl-CoA dehydrogenase NM domain-like"/>
    <property type="match status" value="1"/>
</dbReference>
<gene>
    <name evidence="15" type="ORF">UABAM_04882</name>
</gene>
<dbReference type="InterPro" id="IPR036250">
    <property type="entry name" value="AcylCo_DH-like_C"/>
</dbReference>
<feature type="domain" description="Acyl-CoA oxidase/dehydrogenase middle" evidence="12">
    <location>
        <begin position="285"/>
        <end position="394"/>
    </location>
</feature>
<dbReference type="Gene3D" id="2.40.110.10">
    <property type="entry name" value="Butyryl-CoA Dehydrogenase, subunit A, domain 2"/>
    <property type="match status" value="1"/>
</dbReference>
<evidence type="ECO:0000256" key="7">
    <source>
        <dbReference type="ARBA" id="ARBA00022832"/>
    </source>
</evidence>
<evidence type="ECO:0000256" key="5">
    <source>
        <dbReference type="ARBA" id="ARBA00022630"/>
    </source>
</evidence>
<dbReference type="InterPro" id="IPR046373">
    <property type="entry name" value="Acyl-CoA_Oxase/DH_mid-dom_sf"/>
</dbReference>
<evidence type="ECO:0000256" key="10">
    <source>
        <dbReference type="ARBA" id="ARBA00023140"/>
    </source>
</evidence>
<evidence type="ECO:0000256" key="2">
    <source>
        <dbReference type="ARBA" id="ARBA00004275"/>
    </source>
</evidence>
<keyword evidence="5" id="KW-0285">Flavoprotein</keyword>
<sequence>MHTSDVIIPSNERLLPILPMIYVAWSNNVLTPSEIEKIRAKMATMEWLQEDDSDILQQWLDPRTPPSPEQMQAWLIAIRENAKSQTDTSRRTLADLGAEIASIGGDNPKIRCTSKELCEALNEVEKALYVVGPEARKEILTQKITREKFTEKQQPQFNIDEMTDFLDGEYAELHQKIKNLLRDPMFKFPEKKLTTAEHREQVRKWCAEISKQGWGALFYPESYGGKSDLARFIVMMKNLAFHDLSLVVKVGVQFGLFGGSVFFLGTKYHHDKYLARIGDMECMGCFAMTEEGHGSNVRDLETTAHYDRKTQQFIINTPSDSARKEYIGNAACDGMVATVFAQLIIQDQPFGVHAFIVPIRDKDKNIMPGVRIEDCGEKMGLNGVDNGRIWFNDVRIPRENLLDRFAQVAENGKYTSSISSASQRFFTMLSTLVAGRISIGAASVTVAKTGLTIAVRYAEKRRQFGPAGEKEISILHYPTHQKRLIPLIANAYALDFSLQYLTRRYAEQTPEDTREIEVLAAGLKAYASWNATHTIQTCRECCGGQGYLAENRFADLKADSDIFTTFEGDNTVLMQLVAKGLLADLKQQFHEMNWWSMVKYIANQAAVAVIELNPITTRNTDEEHLRSASFHAEALRYREKSLLMSVAKRLKHRIENGMDSFEAFIECQNHLVSLANACMERVICERFQHEINTRATESNKPILEKLCALFSLNCIAKDRGWYLESGYVEVAKSKEILRQVSKICLELKPQAVHLVNAFAIPSQCVAAPIAK</sequence>
<dbReference type="GO" id="GO:0055088">
    <property type="term" value="P:lipid homeostasis"/>
    <property type="evidence" value="ECO:0007669"/>
    <property type="project" value="TreeGrafter"/>
</dbReference>